<dbReference type="PANTHER" id="PTHR43065">
    <property type="entry name" value="SENSOR HISTIDINE KINASE"/>
    <property type="match status" value="1"/>
</dbReference>
<dbReference type="InterPro" id="IPR003661">
    <property type="entry name" value="HisK_dim/P_dom"/>
</dbReference>
<dbReference type="Gene3D" id="1.10.287.130">
    <property type="match status" value="1"/>
</dbReference>
<keyword evidence="4" id="KW-0472">Membrane</keyword>
<dbReference type="Pfam" id="PF02518">
    <property type="entry name" value="HATPase_c"/>
    <property type="match status" value="1"/>
</dbReference>
<keyword evidence="3" id="KW-0597">Phosphoprotein</keyword>
<dbReference type="CDD" id="cd00082">
    <property type="entry name" value="HisKA"/>
    <property type="match status" value="1"/>
</dbReference>
<comment type="caution">
    <text evidence="6">The sequence shown here is derived from an EMBL/GenBank/DDBJ whole genome shotgun (WGS) entry which is preliminary data.</text>
</comment>
<feature type="transmembrane region" description="Helical" evidence="4">
    <location>
        <begin position="154"/>
        <end position="172"/>
    </location>
</feature>
<dbReference type="InterPro" id="IPR036097">
    <property type="entry name" value="HisK_dim/P_sf"/>
</dbReference>
<dbReference type="EC" id="2.7.13.3" evidence="2"/>
<dbReference type="Pfam" id="PF00512">
    <property type="entry name" value="HisKA"/>
    <property type="match status" value="1"/>
</dbReference>
<feature type="transmembrane region" description="Helical" evidence="4">
    <location>
        <begin position="52"/>
        <end position="72"/>
    </location>
</feature>
<protein>
    <recommendedName>
        <fullName evidence="2">histidine kinase</fullName>
        <ecNumber evidence="2">2.7.13.3</ecNumber>
    </recommendedName>
</protein>
<name>A0A6L6PUT3_9BURK</name>
<reference evidence="6 7" key="1">
    <citation type="submission" date="2019-11" db="EMBL/GenBank/DDBJ databases">
        <title>Type strains purchased from KCTC, JCM and DSMZ.</title>
        <authorList>
            <person name="Lu H."/>
        </authorList>
    </citation>
    <scope>NUCLEOTIDE SEQUENCE [LARGE SCALE GENOMIC DNA]</scope>
    <source>
        <strain evidence="6 7">KCTC 42409</strain>
    </source>
</reference>
<dbReference type="SMART" id="SM00387">
    <property type="entry name" value="HATPase_c"/>
    <property type="match status" value="1"/>
</dbReference>
<evidence type="ECO:0000313" key="7">
    <source>
        <dbReference type="Proteomes" id="UP000484015"/>
    </source>
</evidence>
<dbReference type="InterPro" id="IPR000014">
    <property type="entry name" value="PAS"/>
</dbReference>
<dbReference type="Pfam" id="PF13188">
    <property type="entry name" value="PAS_8"/>
    <property type="match status" value="1"/>
</dbReference>
<evidence type="ECO:0000256" key="2">
    <source>
        <dbReference type="ARBA" id="ARBA00012438"/>
    </source>
</evidence>
<feature type="transmembrane region" description="Helical" evidence="4">
    <location>
        <begin position="129"/>
        <end position="148"/>
    </location>
</feature>
<sequence length="561" mass="61030">MVARLHSLNSDSRATFWRSLDALNGTRVVIAIVLLIYQSLDARAIPLLVGQSVYLQACLGYLLLAVAFVLVTTYLRQRFLLQLLTQIACDLAIISLLYIGAGGIRSGLAILYLFPLAGMAILAPLMLALFSASLVALFMLGASVWHLWTGGEATMLPSGLFGASLLSVVVVVNRMAAKLIGQEELAVQRGVEIGVQQAVNRLVMSHMSDGIVVVGAGGEVHAGNPSAQQMLGLAGFDLATRLSDMPSLLPIAQAYDEWHADRSLATAFVTIKPYTDPALQEITAAWSARRDMVSHLKVRFASVDTEGLGVERSVIFLQDVTGIENQAQELKLASMGRLTASIAHEVRNPLSAIGHATSLLTEDLTAPVHVRLLKIIGDNVARVNRMVEDILQLSRKVQPHCEPLALDNFLAELVAEFEETHGLAPDIIDLQHAPKAMVRFDPLHLREVVLNLLNNAVRYASAGPASIRLFVVTDRMRRMELHVQDDGPGISPEVRAHLFEPFYTTSSKGTGLGLYLARELCLNNEAMLDYEYRFGSDQHADGSRKSSGRFVITFAGATPKQ</sequence>
<dbReference type="SUPFAM" id="SSF47384">
    <property type="entry name" value="Homodimeric domain of signal transducing histidine kinase"/>
    <property type="match status" value="1"/>
</dbReference>
<dbReference type="AlphaFoldDB" id="A0A6L6PUT3"/>
<dbReference type="InterPro" id="IPR004358">
    <property type="entry name" value="Sig_transdc_His_kin-like_C"/>
</dbReference>
<dbReference type="InterPro" id="IPR003594">
    <property type="entry name" value="HATPase_dom"/>
</dbReference>
<comment type="catalytic activity">
    <reaction evidence="1">
        <text>ATP + protein L-histidine = ADP + protein N-phospho-L-histidine.</text>
        <dbReference type="EC" id="2.7.13.3"/>
    </reaction>
</comment>
<dbReference type="Pfam" id="PF25323">
    <property type="entry name" value="6TM_PilS"/>
    <property type="match status" value="1"/>
</dbReference>
<evidence type="ECO:0000259" key="5">
    <source>
        <dbReference type="PROSITE" id="PS50109"/>
    </source>
</evidence>
<dbReference type="Gene3D" id="3.30.565.10">
    <property type="entry name" value="Histidine kinase-like ATPase, C-terminal domain"/>
    <property type="match status" value="1"/>
</dbReference>
<dbReference type="InterPro" id="IPR005467">
    <property type="entry name" value="His_kinase_dom"/>
</dbReference>
<dbReference type="CDD" id="cd00075">
    <property type="entry name" value="HATPase"/>
    <property type="match status" value="1"/>
</dbReference>
<dbReference type="PANTHER" id="PTHR43065:SF52">
    <property type="entry name" value="SENSOR PROTEIN KINASE PILS"/>
    <property type="match status" value="1"/>
</dbReference>
<keyword evidence="7" id="KW-1185">Reference proteome</keyword>
<keyword evidence="4" id="KW-0812">Transmembrane</keyword>
<gene>
    <name evidence="6" type="ORF">GM668_02575</name>
</gene>
<dbReference type="RefSeq" id="WP_170305453.1">
    <property type="nucleotide sequence ID" value="NZ_WNLA01000001.1"/>
</dbReference>
<feature type="transmembrane region" description="Helical" evidence="4">
    <location>
        <begin position="20"/>
        <end position="40"/>
    </location>
</feature>
<organism evidence="6 7">
    <name type="scientific">Pseudoduganella ginsengisoli</name>
    <dbReference type="NCBI Taxonomy" id="1462440"/>
    <lineage>
        <taxon>Bacteria</taxon>
        <taxon>Pseudomonadati</taxon>
        <taxon>Pseudomonadota</taxon>
        <taxon>Betaproteobacteria</taxon>
        <taxon>Burkholderiales</taxon>
        <taxon>Oxalobacteraceae</taxon>
        <taxon>Telluria group</taxon>
        <taxon>Pseudoduganella</taxon>
    </lineage>
</organism>
<evidence type="ECO:0000313" key="6">
    <source>
        <dbReference type="EMBL" id="MTW00966.1"/>
    </source>
</evidence>
<dbReference type="PROSITE" id="PS50109">
    <property type="entry name" value="HIS_KIN"/>
    <property type="match status" value="1"/>
</dbReference>
<evidence type="ECO:0000256" key="1">
    <source>
        <dbReference type="ARBA" id="ARBA00000085"/>
    </source>
</evidence>
<accession>A0A6L6PUT3</accession>
<dbReference type="PRINTS" id="PR00344">
    <property type="entry name" value="BCTRLSENSOR"/>
</dbReference>
<evidence type="ECO:0000256" key="4">
    <source>
        <dbReference type="SAM" id="Phobius"/>
    </source>
</evidence>
<proteinExistence type="predicted"/>
<dbReference type="InterPro" id="IPR036890">
    <property type="entry name" value="HATPase_C_sf"/>
</dbReference>
<feature type="transmembrane region" description="Helical" evidence="4">
    <location>
        <begin position="104"/>
        <end position="122"/>
    </location>
</feature>
<dbReference type="SUPFAM" id="SSF55874">
    <property type="entry name" value="ATPase domain of HSP90 chaperone/DNA topoisomerase II/histidine kinase"/>
    <property type="match status" value="1"/>
</dbReference>
<evidence type="ECO:0000256" key="3">
    <source>
        <dbReference type="ARBA" id="ARBA00022553"/>
    </source>
</evidence>
<dbReference type="EMBL" id="WNLA01000001">
    <property type="protein sequence ID" value="MTW00966.1"/>
    <property type="molecule type" value="Genomic_DNA"/>
</dbReference>
<keyword evidence="4" id="KW-1133">Transmembrane helix</keyword>
<dbReference type="SMART" id="SM00388">
    <property type="entry name" value="HisKA"/>
    <property type="match status" value="1"/>
</dbReference>
<feature type="domain" description="Histidine kinase" evidence="5">
    <location>
        <begin position="341"/>
        <end position="520"/>
    </location>
</feature>
<dbReference type="GO" id="GO:0000155">
    <property type="term" value="F:phosphorelay sensor kinase activity"/>
    <property type="evidence" value="ECO:0007669"/>
    <property type="project" value="InterPro"/>
</dbReference>
<dbReference type="Proteomes" id="UP000484015">
    <property type="component" value="Unassembled WGS sequence"/>
</dbReference>